<feature type="transmembrane region" description="Helical" evidence="1">
    <location>
        <begin position="281"/>
        <end position="300"/>
    </location>
</feature>
<sequence length="448" mass="50898">MMMVFSHEYYSQKVNQANQQQLTKTQQLDWHLTWSLDSKSAIVSSFESDWQVVGHAVTSSEKNPELSLDMQGKVIDPTIHQSLLVQGEISQEAPANGRFKLEFSDQRNQIYYVSEDLSIKLLNQDLDLSSLRWQVIKPGVSSSNESYAIWSNIAFLDALVMRFYFTAPSSLVLNGIQIKQTQAKKWTVDSPINCQQLHLPAARCWVSNQMRHFNLQQNLILNNQLLVQSRVSPLPVWSWFWLSVGLMTLLFLLRANKSLTTVLITLAVFVAIALVHQDWVATNFSLLRWPLLALLLILLWQNKHWLALPEHPAAPVWLISLSLSMVLLLGLATRPVGLELLFDFPQYLLWACVQQLLLGPVVSRLLFKQLNMPKGMIAVVVGVLFSIIHAPNHVLMAATLLAGMAWSYAWLKYENLYANAFSHALLALVFYQIMPEAWLGSARIGVFF</sequence>
<evidence type="ECO:0000256" key="1">
    <source>
        <dbReference type="SAM" id="Phobius"/>
    </source>
</evidence>
<evidence type="ECO:0000313" key="3">
    <source>
        <dbReference type="EMBL" id="TDR19611.1"/>
    </source>
</evidence>
<organism evidence="3 4">
    <name type="scientific">Marinicella litoralis</name>
    <dbReference type="NCBI Taxonomy" id="644220"/>
    <lineage>
        <taxon>Bacteria</taxon>
        <taxon>Pseudomonadati</taxon>
        <taxon>Pseudomonadota</taxon>
        <taxon>Gammaproteobacteria</taxon>
        <taxon>Lysobacterales</taxon>
        <taxon>Marinicellaceae</taxon>
        <taxon>Marinicella</taxon>
    </lineage>
</organism>
<feature type="transmembrane region" description="Helical" evidence="1">
    <location>
        <begin position="236"/>
        <end position="253"/>
    </location>
</feature>
<dbReference type="InterPro" id="IPR003675">
    <property type="entry name" value="Rce1/LyrA-like_dom"/>
</dbReference>
<feature type="transmembrane region" description="Helical" evidence="1">
    <location>
        <begin position="379"/>
        <end position="410"/>
    </location>
</feature>
<proteinExistence type="predicted"/>
<feature type="transmembrane region" description="Helical" evidence="1">
    <location>
        <begin position="258"/>
        <end position="275"/>
    </location>
</feature>
<feature type="transmembrane region" description="Helical" evidence="1">
    <location>
        <begin position="416"/>
        <end position="434"/>
    </location>
</feature>
<dbReference type="GO" id="GO:0080120">
    <property type="term" value="P:CAAX-box protein maturation"/>
    <property type="evidence" value="ECO:0007669"/>
    <property type="project" value="UniProtKB-ARBA"/>
</dbReference>
<feature type="domain" description="CAAX prenyl protease 2/Lysostaphin resistance protein A-like" evidence="2">
    <location>
        <begin position="367"/>
        <end position="427"/>
    </location>
</feature>
<keyword evidence="1" id="KW-0812">Transmembrane</keyword>
<feature type="transmembrane region" description="Helical" evidence="1">
    <location>
        <begin position="312"/>
        <end position="332"/>
    </location>
</feature>
<protein>
    <recommendedName>
        <fullName evidence="2">CAAX prenyl protease 2/Lysostaphin resistance protein A-like domain-containing protein</fullName>
    </recommendedName>
</protein>
<comment type="caution">
    <text evidence="3">The sequence shown here is derived from an EMBL/GenBank/DDBJ whole genome shotgun (WGS) entry which is preliminary data.</text>
</comment>
<keyword evidence="1" id="KW-0472">Membrane</keyword>
<keyword evidence="4" id="KW-1185">Reference proteome</keyword>
<reference evidence="3 4" key="1">
    <citation type="submission" date="2019-03" db="EMBL/GenBank/DDBJ databases">
        <title>Genomic Encyclopedia of Type Strains, Phase IV (KMG-IV): sequencing the most valuable type-strain genomes for metagenomic binning, comparative biology and taxonomic classification.</title>
        <authorList>
            <person name="Goeker M."/>
        </authorList>
    </citation>
    <scope>NUCLEOTIDE SEQUENCE [LARGE SCALE GENOMIC DNA]</scope>
    <source>
        <strain evidence="3 4">DSM 25488</strain>
    </source>
</reference>
<feature type="transmembrane region" description="Helical" evidence="1">
    <location>
        <begin position="347"/>
        <end position="367"/>
    </location>
</feature>
<accession>A0A4V3DHU8</accession>
<name>A0A4V3DHU8_9GAMM</name>
<evidence type="ECO:0000313" key="4">
    <source>
        <dbReference type="Proteomes" id="UP000295724"/>
    </source>
</evidence>
<gene>
    <name evidence="3" type="ORF">C8D91_2168</name>
</gene>
<dbReference type="Proteomes" id="UP000295724">
    <property type="component" value="Unassembled WGS sequence"/>
</dbReference>
<dbReference type="Pfam" id="PF02517">
    <property type="entry name" value="Rce1-like"/>
    <property type="match status" value="1"/>
</dbReference>
<dbReference type="AlphaFoldDB" id="A0A4V3DHU8"/>
<evidence type="ECO:0000259" key="2">
    <source>
        <dbReference type="Pfam" id="PF02517"/>
    </source>
</evidence>
<keyword evidence="1" id="KW-1133">Transmembrane helix</keyword>
<dbReference type="EMBL" id="SNZB01000004">
    <property type="protein sequence ID" value="TDR19611.1"/>
    <property type="molecule type" value="Genomic_DNA"/>
</dbReference>
<dbReference type="GO" id="GO:0004175">
    <property type="term" value="F:endopeptidase activity"/>
    <property type="evidence" value="ECO:0007669"/>
    <property type="project" value="UniProtKB-ARBA"/>
</dbReference>